<accession>A0A2H3NK78</accession>
<feature type="domain" description="Gingipain" evidence="2">
    <location>
        <begin position="422"/>
        <end position="790"/>
    </location>
</feature>
<dbReference type="OrthoDB" id="9757650at2"/>
<proteinExistence type="predicted"/>
<feature type="domain" description="CARDB" evidence="3">
    <location>
        <begin position="797"/>
        <end position="902"/>
    </location>
</feature>
<dbReference type="Pfam" id="PF01364">
    <property type="entry name" value="Peptidase_C25"/>
    <property type="match status" value="1"/>
</dbReference>
<dbReference type="Pfam" id="PF13860">
    <property type="entry name" value="FlgD_ig"/>
    <property type="match status" value="1"/>
</dbReference>
<dbReference type="InterPro" id="IPR025965">
    <property type="entry name" value="FlgD/Vpr_Ig-like"/>
</dbReference>
<dbReference type="InterPro" id="IPR011635">
    <property type="entry name" value="CARDB"/>
</dbReference>
<dbReference type="GO" id="GO:0006508">
    <property type="term" value="P:proteolysis"/>
    <property type="evidence" value="ECO:0007669"/>
    <property type="project" value="InterPro"/>
</dbReference>
<dbReference type="InterPro" id="IPR001769">
    <property type="entry name" value="Gingipain"/>
</dbReference>
<dbReference type="InterPro" id="IPR029031">
    <property type="entry name" value="Gingipain_N_sf"/>
</dbReference>
<evidence type="ECO:0000313" key="5">
    <source>
        <dbReference type="EMBL" id="PEN06245.1"/>
    </source>
</evidence>
<sequence>MPVSLFRFRPLFVGLWLVGVLCSADVYAQNGLDYDASWYVEGAPYVKIDVVEDGIYRVSGSEIANALPNGTSLSSIDPATLQLFERGQEVPIDVSATGALASNDEIVFVGTRNRGTDETWAYNDEPTWQSSTHRSLYTDTTTYWLTWNQTDNGRRYASANTNNVSPTTALRDTAWAERDTRYYFGRPNENGSPLYTESEGYYWHRFSHNNTAPRTFTHTLSVGRRDENAATPLDLRLRFDAETNSCHRVEVEARLGTGGSASFESLGTQSWQGVSRRTFETTVDPDRIPNDGLDLRITSYNDGFDSGCPPPASTPNYVLLDWIAADYTRTLRARSGDWQRLVLPNSGSYTLPLTGHTGTPVAYSPDTGQKATTNGDDDLSLNNAEAQAAYWVAGASGYKTPTQLRPHTGTDWTNPNVHAADYVLVVPPALEESGQAMADYRRTQGGYDVVVVPLHDIFDAFDYGRPSPVALRRFAHHTREWNTAPQFLSLWGDAQHPIYTNNIVDRTPDWSIPSFGYSPSDGWFAMQQDGAGDWSEFMAVGRIPVRTNAQGELFLDKLETYETAPLDLWQQRMMLLAGGTNSSEQQSLQFYSDRWGEWATGTEDSLYVAGMDTTRYYKRVDDALDSSLQDSLATSLQRGAGWLNYFGHSAAQTWEIVTDPPEQFNNAGRLPVVVSLGCRTGSFAGGRFEVASAPSLGEQLVVGSLQGDGTPISGSENGGIAHWGTSALGNRIPSARLNDELIDRVFRDTVRVLGSAIQDAKANVADRFGSSNTYRRHLLQYSLLGDPATEIAIAGKPDFHLTADAIRIEPASPTPDDDLTVELRLRNRGLVAHDSATVALEWTRPDGTTTTRERRVPRFAVERYESFTFELDGASIGTNTFTARIDPENAYDEAVESNNTATREQVVFDTNVTLISPIDQHTVSTRTPTMRLNLVRQGDFDAPLPLEVQVDTSTTFDSPALQTHTPTVEGALVEWTPPQPLSDEAVYYWRARIAGESAVTWSESRFVVDTERPASVWSQRGPLWTRTNTDALNYSPDTEQWAFDTFTSNVSIYSERGQGENVYGFVINGSANYVYLAFGFGILVMDGTTGEVRDAQSFPTYDLRDQFVGENGEQEEAIEAMGEFLDNVAQEGDYVFFRTRHLARESGPTIPESVKDLIRNLGTTPSASEPHSTLVDDLSYVDVWAMKAQKGNPDATEEIVTDPSAPPDERNINGYEHDLTFSRAEGALTTQAIGPASSWDALEWTATDDTDAASLQINVRSAADSTLLVSDLEALSDTAPLNAIDADAHPRIFLEATLRNETDRVPPQLRSWHVDYTGVPELILDPTPLTASPDTLQEGADLSLTTRVVNWGAIAAPETRIVYDLNDASNVSTTVAADTVGALAPDATHESTVTVGTRDRSGANTIRAQAQQADPRERIRANNTAARPLTVTTDAGQPSVRVLAEGRELPPNREPLVDLTDPALPYVSTAPSFEILVEDENPYLPLADTSLVDVYLDDNRVPYANPALSFEPATEEQPEARVLYEPDFSGRDSTYTIRVEAEDASGNELAEPYQTHVRVEQDQTIAALYPYPNPMVEHTQFAYRVQGGTPPPRNVRLRIYTVSGRLVRELQDSPNAIGWNQFRWNGRDADGDRVATGVYLYRVRMDTENGTHEGDVGKVVVIR</sequence>
<keyword evidence="6" id="KW-1185">Reference proteome</keyword>
<keyword evidence="1" id="KW-0732">Signal</keyword>
<dbReference type="Gene3D" id="2.60.40.10">
    <property type="entry name" value="Immunoglobulins"/>
    <property type="match status" value="2"/>
</dbReference>
<dbReference type="InterPro" id="IPR013783">
    <property type="entry name" value="Ig-like_fold"/>
</dbReference>
<name>A0A2H3NK78_9BACT</name>
<evidence type="ECO:0000313" key="6">
    <source>
        <dbReference type="Proteomes" id="UP000221024"/>
    </source>
</evidence>
<dbReference type="Pfam" id="PF07705">
    <property type="entry name" value="CARDB"/>
    <property type="match status" value="1"/>
</dbReference>
<evidence type="ECO:0000259" key="3">
    <source>
        <dbReference type="Pfam" id="PF07705"/>
    </source>
</evidence>
<dbReference type="Gene3D" id="2.60.40.4070">
    <property type="match status" value="1"/>
</dbReference>
<evidence type="ECO:0008006" key="7">
    <source>
        <dbReference type="Google" id="ProtNLM"/>
    </source>
</evidence>
<comment type="caution">
    <text evidence="5">The sequence shown here is derived from an EMBL/GenBank/DDBJ whole genome shotgun (WGS) entry which is preliminary data.</text>
</comment>
<dbReference type="Gene3D" id="3.40.50.1460">
    <property type="match status" value="1"/>
</dbReference>
<dbReference type="Gene3D" id="3.40.50.10390">
    <property type="entry name" value="Gingipain r, domain 1"/>
    <property type="match status" value="1"/>
</dbReference>
<dbReference type="InterPro" id="IPR029030">
    <property type="entry name" value="Caspase-like_dom_sf"/>
</dbReference>
<feature type="domain" description="FlgD/Vpr Ig-like" evidence="4">
    <location>
        <begin position="1593"/>
        <end position="1645"/>
    </location>
</feature>
<evidence type="ECO:0000259" key="2">
    <source>
        <dbReference type="Pfam" id="PF01364"/>
    </source>
</evidence>
<dbReference type="GO" id="GO:0008234">
    <property type="term" value="F:cysteine-type peptidase activity"/>
    <property type="evidence" value="ECO:0007669"/>
    <property type="project" value="InterPro"/>
</dbReference>
<gene>
    <name evidence="5" type="ORF">CRI93_10500</name>
</gene>
<evidence type="ECO:0000259" key="4">
    <source>
        <dbReference type="Pfam" id="PF13860"/>
    </source>
</evidence>
<dbReference type="Proteomes" id="UP000221024">
    <property type="component" value="Unassembled WGS sequence"/>
</dbReference>
<organism evidence="5 6">
    <name type="scientific">Longimonas halophila</name>
    <dbReference type="NCBI Taxonomy" id="1469170"/>
    <lineage>
        <taxon>Bacteria</taxon>
        <taxon>Pseudomonadati</taxon>
        <taxon>Rhodothermota</taxon>
        <taxon>Rhodothermia</taxon>
        <taxon>Rhodothermales</taxon>
        <taxon>Salisaetaceae</taxon>
        <taxon>Longimonas</taxon>
    </lineage>
</organism>
<dbReference type="SUPFAM" id="SSF52129">
    <property type="entry name" value="Caspase-like"/>
    <property type="match status" value="1"/>
</dbReference>
<dbReference type="EMBL" id="PDEP01000009">
    <property type="protein sequence ID" value="PEN06245.1"/>
    <property type="molecule type" value="Genomic_DNA"/>
</dbReference>
<evidence type="ECO:0000256" key="1">
    <source>
        <dbReference type="ARBA" id="ARBA00022729"/>
    </source>
</evidence>
<reference evidence="5 6" key="1">
    <citation type="submission" date="2017-10" db="EMBL/GenBank/DDBJ databases">
        <title>Draft genome of Longimonas halophila.</title>
        <authorList>
            <person name="Goh K.M."/>
            <person name="Shamsir M.S."/>
            <person name="Lim S.W."/>
        </authorList>
    </citation>
    <scope>NUCLEOTIDE SEQUENCE [LARGE SCALE GENOMIC DNA]</scope>
    <source>
        <strain evidence="5 6">KCTC 42399</strain>
    </source>
</reference>
<dbReference type="RefSeq" id="WP_098062592.1">
    <property type="nucleotide sequence ID" value="NZ_PDEP01000009.1"/>
</dbReference>
<protein>
    <recommendedName>
        <fullName evidence="7">Gingipain domain-containing protein</fullName>
    </recommendedName>
</protein>